<dbReference type="InterPro" id="IPR049732">
    <property type="entry name" value="Smlt3025-like"/>
</dbReference>
<comment type="caution">
    <text evidence="1">The sequence shown here is derived from an EMBL/GenBank/DDBJ whole genome shotgun (WGS) entry which is preliminary data.</text>
</comment>
<reference evidence="1" key="1">
    <citation type="submission" date="2023-02" db="EMBL/GenBank/DDBJ databases">
        <title>Description of Herbaspirillum huttiense subsp. nephrolepsisexaltata and Herbaspirillum huttiense subsp. lycopersicon.</title>
        <authorList>
            <person name="Poudel M."/>
            <person name="Sharma A."/>
            <person name="Goss E."/>
            <person name="Tapia J.H."/>
            <person name="Harmon C.M."/>
            <person name="Jones J.B."/>
        </authorList>
    </citation>
    <scope>NUCLEOTIDE SEQUENCE</scope>
    <source>
        <strain evidence="1">NC40101</strain>
    </source>
</reference>
<sequence>MVLIVFGLLAVLSVGFASVCYVVIDNPELIAPPPPVRTANSPPEYVIGDLGGMPVKIDHRIVRFIEYDGDPGWGEMRRGPRPQRTYSSRLKSFAFEVRYPDMKTRADKDAQVDYEKYHPLFSSLRPEFRDTNPWFDGGIDAGDRYPGHGSLDRLYQGTILNPDQQPISAQLLPEPSLVSGLELYAPRGRNPATGNPWRFESSWGDTYIHRNHLGKVTAYIQCAYRLGTRRYSGCTHHWNMEQFDLDISVDIYYPATYLPEWRDIQERVSYFLLSFRS</sequence>
<accession>A0AAE4GAZ5</accession>
<dbReference type="CDD" id="cd20897">
    <property type="entry name" value="Smlt3025-like"/>
    <property type="match status" value="1"/>
</dbReference>
<protein>
    <submittedName>
        <fullName evidence="1">Uncharacterized protein</fullName>
    </submittedName>
</protein>
<dbReference type="RefSeq" id="WP_310835704.1">
    <property type="nucleotide sequence ID" value="NZ_JAVLSM010000001.1"/>
</dbReference>
<gene>
    <name evidence="1" type="ORF">RJN63_20025</name>
</gene>
<evidence type="ECO:0000313" key="1">
    <source>
        <dbReference type="EMBL" id="MDT0339134.1"/>
    </source>
</evidence>
<name>A0AAE4GAZ5_9BURK</name>
<organism evidence="1">
    <name type="scientific">Herbaspirillum huttiense subsp. nephrolepidis</name>
    <dbReference type="NCBI Taxonomy" id="3075126"/>
    <lineage>
        <taxon>Bacteria</taxon>
        <taxon>Pseudomonadati</taxon>
        <taxon>Pseudomonadota</taxon>
        <taxon>Betaproteobacteria</taxon>
        <taxon>Burkholderiales</taxon>
        <taxon>Oxalobacteraceae</taxon>
        <taxon>Herbaspirillum</taxon>
    </lineage>
</organism>
<dbReference type="AlphaFoldDB" id="A0AAE4GAZ5"/>
<proteinExistence type="predicted"/>
<dbReference type="EMBL" id="JAVRAA010000011">
    <property type="protein sequence ID" value="MDT0339134.1"/>
    <property type="molecule type" value="Genomic_DNA"/>
</dbReference>